<dbReference type="PANTHER" id="PTHR10170:SF10">
    <property type="entry name" value="HUNTINGTIN"/>
    <property type="match status" value="1"/>
</dbReference>
<dbReference type="HOGENOM" id="CLU_1328969_0_0_1"/>
<reference evidence="2" key="4">
    <citation type="submission" date="2025-09" db="UniProtKB">
        <authorList>
            <consortium name="Ensembl"/>
        </authorList>
    </citation>
    <scope>IDENTIFICATION</scope>
</reference>
<feature type="region of interest" description="Disordered" evidence="1">
    <location>
        <begin position="97"/>
        <end position="162"/>
    </location>
</feature>
<reference evidence="2" key="2">
    <citation type="journal article" date="2008" name="Genome Biol.">
        <title>Improved genome assembly and evidence-based global gene model set for the chordate Ciona intestinalis: new insight into intron and operon populations.</title>
        <authorList>
            <person name="Satou Y."/>
            <person name="Mineta K."/>
            <person name="Ogasawara M."/>
            <person name="Sasakura Y."/>
            <person name="Shoguchi E."/>
            <person name="Ueno K."/>
            <person name="Yamada L."/>
            <person name="Matsumoto J."/>
            <person name="Wasserscheid J."/>
            <person name="Dewar K."/>
            <person name="Wiley G.B."/>
            <person name="Macmil S.L."/>
            <person name="Roe B.A."/>
            <person name="Zeller R.W."/>
            <person name="Hastings K.E."/>
            <person name="Lemaire P."/>
            <person name="Lindquist E."/>
            <person name="Endo T."/>
            <person name="Hotta K."/>
            <person name="Inaba K."/>
        </authorList>
    </citation>
    <scope>NUCLEOTIDE SEQUENCE [LARGE SCALE GENOMIC DNA]</scope>
    <source>
        <strain evidence="2">wild type</strain>
    </source>
</reference>
<dbReference type="EMBL" id="EAAA01002170">
    <property type="status" value="NOT_ANNOTATED_CDS"/>
    <property type="molecule type" value="Genomic_DNA"/>
</dbReference>
<dbReference type="Ensembl" id="ENSCINT00000030622.1">
    <property type="protein sequence ID" value="ENSCINP00000034612.1"/>
    <property type="gene ID" value="ENSCING00000023827.1"/>
</dbReference>
<dbReference type="InterPro" id="IPR028426">
    <property type="entry name" value="Huntingtin_fam"/>
</dbReference>
<dbReference type="GeneTree" id="ENSGT00390000015863"/>
<name>H2XY78_CIOIN</name>
<evidence type="ECO:0000256" key="1">
    <source>
        <dbReference type="SAM" id="MobiDB-lite"/>
    </source>
</evidence>
<dbReference type="AlphaFoldDB" id="H2XY78"/>
<reference evidence="2" key="3">
    <citation type="submission" date="2025-08" db="UniProtKB">
        <authorList>
            <consortium name="Ensembl"/>
        </authorList>
    </citation>
    <scope>IDENTIFICATION</scope>
</reference>
<evidence type="ECO:0000313" key="2">
    <source>
        <dbReference type="Ensembl" id="ENSCINP00000034612.1"/>
    </source>
</evidence>
<feature type="compositionally biased region" description="Basic and acidic residues" evidence="1">
    <location>
        <begin position="149"/>
        <end position="159"/>
    </location>
</feature>
<evidence type="ECO:0000313" key="3">
    <source>
        <dbReference type="Proteomes" id="UP000008144"/>
    </source>
</evidence>
<keyword evidence="3" id="KW-1185">Reference proteome</keyword>
<dbReference type="STRING" id="7719.ENSCINP00000034612"/>
<reference evidence="3" key="1">
    <citation type="journal article" date="2002" name="Science">
        <title>The draft genome of Ciona intestinalis: insights into chordate and vertebrate origins.</title>
        <authorList>
            <person name="Dehal P."/>
            <person name="Satou Y."/>
            <person name="Campbell R.K."/>
            <person name="Chapman J."/>
            <person name="Degnan B."/>
            <person name="De Tomaso A."/>
            <person name="Davidson B."/>
            <person name="Di Gregorio A."/>
            <person name="Gelpke M."/>
            <person name="Goodstein D.M."/>
            <person name="Harafuji N."/>
            <person name="Hastings K.E."/>
            <person name="Ho I."/>
            <person name="Hotta K."/>
            <person name="Huang W."/>
            <person name="Kawashima T."/>
            <person name="Lemaire P."/>
            <person name="Martinez D."/>
            <person name="Meinertzhagen I.A."/>
            <person name="Necula S."/>
            <person name="Nonaka M."/>
            <person name="Putnam N."/>
            <person name="Rash S."/>
            <person name="Saiga H."/>
            <person name="Satake M."/>
            <person name="Terry A."/>
            <person name="Yamada L."/>
            <person name="Wang H.G."/>
            <person name="Awazu S."/>
            <person name="Azumi K."/>
            <person name="Boore J."/>
            <person name="Branno M."/>
            <person name="Chin-Bow S."/>
            <person name="DeSantis R."/>
            <person name="Doyle S."/>
            <person name="Francino P."/>
            <person name="Keys D.N."/>
            <person name="Haga S."/>
            <person name="Hayashi H."/>
            <person name="Hino K."/>
            <person name="Imai K.S."/>
            <person name="Inaba K."/>
            <person name="Kano S."/>
            <person name="Kobayashi K."/>
            <person name="Kobayashi M."/>
            <person name="Lee B.I."/>
            <person name="Makabe K.W."/>
            <person name="Manohar C."/>
            <person name="Matassi G."/>
            <person name="Medina M."/>
            <person name="Mochizuki Y."/>
            <person name="Mount S."/>
            <person name="Morishita T."/>
            <person name="Miura S."/>
            <person name="Nakayama A."/>
            <person name="Nishizaka S."/>
            <person name="Nomoto H."/>
            <person name="Ohta F."/>
            <person name="Oishi K."/>
            <person name="Rigoutsos I."/>
            <person name="Sano M."/>
            <person name="Sasaki A."/>
            <person name="Sasakura Y."/>
            <person name="Shoguchi E."/>
            <person name="Shin-i T."/>
            <person name="Spagnuolo A."/>
            <person name="Stainier D."/>
            <person name="Suzuki M.M."/>
            <person name="Tassy O."/>
            <person name="Takatori N."/>
            <person name="Tokuoka M."/>
            <person name="Yagi K."/>
            <person name="Yoshizaki F."/>
            <person name="Wada S."/>
            <person name="Zhang C."/>
            <person name="Hyatt P.D."/>
            <person name="Larimer F."/>
            <person name="Detter C."/>
            <person name="Doggett N."/>
            <person name="Glavina T."/>
            <person name="Hawkins T."/>
            <person name="Richardson P."/>
            <person name="Lucas S."/>
            <person name="Kohara Y."/>
            <person name="Levine M."/>
            <person name="Satoh N."/>
            <person name="Rokhsar D.S."/>
        </authorList>
    </citation>
    <scope>NUCLEOTIDE SEQUENCE [LARGE SCALE GENOMIC DNA]</scope>
</reference>
<dbReference type="Proteomes" id="UP000008144">
    <property type="component" value="Chromosome 5"/>
</dbReference>
<sequence length="207" mass="22557">MSLLHSAWLPLDVTAHSDALVLAGNLVAGAASDGLKVFGPVAIEDQSFEKVSVKTVTSNARSWATIYDPVLGSYANQLFTHLTRLSSIMHHVISEVTPSPPNKSVLPNIAPGNIPSPIKRKEKAPGEQNRSSPPLTRKLLPTSSLGKPGNKENQDEKPTKKLIGSFYNNRTLMRLFDQLTGSYKNYKGSLEFGCDDRFCSFLSSTLD</sequence>
<organism evidence="2 3">
    <name type="scientific">Ciona intestinalis</name>
    <name type="common">Transparent sea squirt</name>
    <name type="synonym">Ascidia intestinalis</name>
    <dbReference type="NCBI Taxonomy" id="7719"/>
    <lineage>
        <taxon>Eukaryota</taxon>
        <taxon>Metazoa</taxon>
        <taxon>Chordata</taxon>
        <taxon>Tunicata</taxon>
        <taxon>Ascidiacea</taxon>
        <taxon>Phlebobranchia</taxon>
        <taxon>Cionidae</taxon>
        <taxon>Ciona</taxon>
    </lineage>
</organism>
<accession>H2XY78</accession>
<dbReference type="InParanoid" id="H2XY78"/>
<protein>
    <submittedName>
        <fullName evidence="2">Uncharacterized protein</fullName>
    </submittedName>
</protein>
<proteinExistence type="predicted"/>
<dbReference type="Pfam" id="PF12372">
    <property type="entry name" value="Htt_N-HEAT"/>
    <property type="match status" value="1"/>
</dbReference>
<dbReference type="InterPro" id="IPR024613">
    <property type="entry name" value="Huntingtin_N_HEAT_rpt-2"/>
</dbReference>
<dbReference type="PANTHER" id="PTHR10170">
    <property type="entry name" value="HUNTINGTON DISEASE PROTEIN"/>
    <property type="match status" value="1"/>
</dbReference>